<dbReference type="InterPro" id="IPR001584">
    <property type="entry name" value="Integrase_cat-core"/>
</dbReference>
<evidence type="ECO:0000313" key="5">
    <source>
        <dbReference type="Proteomes" id="UP000238479"/>
    </source>
</evidence>
<dbReference type="EC" id="2.7.7.49" evidence="4"/>
<keyword evidence="5" id="KW-1185">Reference proteome</keyword>
<name>A0A2P6SKU2_ROSCH</name>
<keyword evidence="2" id="KW-0378">Hydrolase</keyword>
<dbReference type="GO" id="GO:0003676">
    <property type="term" value="F:nucleic acid binding"/>
    <property type="evidence" value="ECO:0007669"/>
    <property type="project" value="InterPro"/>
</dbReference>
<keyword evidence="4" id="KW-0808">Transferase</keyword>
<evidence type="ECO:0000256" key="2">
    <source>
        <dbReference type="ARBA" id="ARBA00022801"/>
    </source>
</evidence>
<dbReference type="Gene3D" id="3.30.420.10">
    <property type="entry name" value="Ribonuclease H-like superfamily/Ribonuclease H"/>
    <property type="match status" value="1"/>
</dbReference>
<dbReference type="STRING" id="74649.A0A2P6SKU2"/>
<gene>
    <name evidence="4" type="ORF">RchiOBHm_Chr1g0368461</name>
</gene>
<comment type="caution">
    <text evidence="4">The sequence shown here is derived from an EMBL/GenBank/DDBJ whole genome shotgun (WGS) entry which is preliminary data.</text>
</comment>
<feature type="domain" description="Integrase catalytic" evidence="3">
    <location>
        <begin position="107"/>
        <end position="281"/>
    </location>
</feature>
<evidence type="ECO:0000256" key="1">
    <source>
        <dbReference type="ARBA" id="ARBA00022723"/>
    </source>
</evidence>
<evidence type="ECO:0000259" key="3">
    <source>
        <dbReference type="PROSITE" id="PS50994"/>
    </source>
</evidence>
<dbReference type="PANTHER" id="PTHR42648:SF28">
    <property type="entry name" value="TRANSPOSON-ENCODED PROTEIN WITH RIBONUCLEASE H-LIKE AND RETROVIRUS ZINC FINGER-LIKE DOMAINS"/>
    <property type="match status" value="1"/>
</dbReference>
<dbReference type="InterPro" id="IPR012337">
    <property type="entry name" value="RNaseH-like_sf"/>
</dbReference>
<dbReference type="Proteomes" id="UP000238479">
    <property type="component" value="Chromosome 1"/>
</dbReference>
<proteinExistence type="predicted"/>
<keyword evidence="4" id="KW-0548">Nucleotidyltransferase</keyword>
<dbReference type="Pfam" id="PF00665">
    <property type="entry name" value="rve"/>
    <property type="match status" value="1"/>
</dbReference>
<dbReference type="EMBL" id="PDCK01000039">
    <property type="protein sequence ID" value="PRQ59280.1"/>
    <property type="molecule type" value="Genomic_DNA"/>
</dbReference>
<dbReference type="GO" id="GO:0046872">
    <property type="term" value="F:metal ion binding"/>
    <property type="evidence" value="ECO:0007669"/>
    <property type="project" value="UniProtKB-KW"/>
</dbReference>
<dbReference type="GO" id="GO:0016787">
    <property type="term" value="F:hydrolase activity"/>
    <property type="evidence" value="ECO:0007669"/>
    <property type="project" value="UniProtKB-KW"/>
</dbReference>
<dbReference type="InterPro" id="IPR039537">
    <property type="entry name" value="Retrotran_Ty1/copia-like"/>
</dbReference>
<keyword evidence="4" id="KW-0695">RNA-directed DNA polymerase</keyword>
<dbReference type="OMA" id="HQVENEV"/>
<organism evidence="4 5">
    <name type="scientific">Rosa chinensis</name>
    <name type="common">China rose</name>
    <dbReference type="NCBI Taxonomy" id="74649"/>
    <lineage>
        <taxon>Eukaryota</taxon>
        <taxon>Viridiplantae</taxon>
        <taxon>Streptophyta</taxon>
        <taxon>Embryophyta</taxon>
        <taxon>Tracheophyta</taxon>
        <taxon>Spermatophyta</taxon>
        <taxon>Magnoliopsida</taxon>
        <taxon>eudicotyledons</taxon>
        <taxon>Gunneridae</taxon>
        <taxon>Pentapetalae</taxon>
        <taxon>rosids</taxon>
        <taxon>fabids</taxon>
        <taxon>Rosales</taxon>
        <taxon>Rosaceae</taxon>
        <taxon>Rosoideae</taxon>
        <taxon>Rosoideae incertae sedis</taxon>
        <taxon>Rosa</taxon>
    </lineage>
</organism>
<keyword evidence="1" id="KW-0479">Metal-binding</keyword>
<dbReference type="SUPFAM" id="SSF53098">
    <property type="entry name" value="Ribonuclease H-like"/>
    <property type="match status" value="1"/>
</dbReference>
<dbReference type="InterPro" id="IPR013103">
    <property type="entry name" value="RVT_2"/>
</dbReference>
<dbReference type="GO" id="GO:0015074">
    <property type="term" value="P:DNA integration"/>
    <property type="evidence" value="ECO:0007669"/>
    <property type="project" value="InterPro"/>
</dbReference>
<dbReference type="Pfam" id="PF25597">
    <property type="entry name" value="SH3_retrovirus"/>
    <property type="match status" value="1"/>
</dbReference>
<dbReference type="Gramene" id="PRQ59280">
    <property type="protein sequence ID" value="PRQ59280"/>
    <property type="gene ID" value="RchiOBHm_Chr1g0368461"/>
</dbReference>
<dbReference type="InterPro" id="IPR057670">
    <property type="entry name" value="SH3_retrovirus"/>
</dbReference>
<protein>
    <submittedName>
        <fullName evidence="4">Putative RNA-directed DNA polymerase</fullName>
        <ecNumber evidence="4">2.7.7.49</ecNumber>
    </submittedName>
</protein>
<dbReference type="SUPFAM" id="SSF56672">
    <property type="entry name" value="DNA/RNA polymerases"/>
    <property type="match status" value="1"/>
</dbReference>
<dbReference type="Pfam" id="PF07727">
    <property type="entry name" value="RVT_2"/>
    <property type="match status" value="1"/>
</dbReference>
<dbReference type="PANTHER" id="PTHR42648">
    <property type="entry name" value="TRANSPOSASE, PUTATIVE-RELATED"/>
    <property type="match status" value="1"/>
</dbReference>
<evidence type="ECO:0000313" key="4">
    <source>
        <dbReference type="EMBL" id="PRQ59280.1"/>
    </source>
</evidence>
<accession>A0A2P6SKU2</accession>
<dbReference type="GO" id="GO:0003964">
    <property type="term" value="F:RNA-directed DNA polymerase activity"/>
    <property type="evidence" value="ECO:0007669"/>
    <property type="project" value="UniProtKB-KW"/>
</dbReference>
<dbReference type="CDD" id="cd09272">
    <property type="entry name" value="RNase_HI_RT_Ty1"/>
    <property type="match status" value="1"/>
</dbReference>
<dbReference type="PROSITE" id="PS50994">
    <property type="entry name" value="INTEGRASE"/>
    <property type="match status" value="1"/>
</dbReference>
<dbReference type="InterPro" id="IPR025724">
    <property type="entry name" value="GAG-pre-integrase_dom"/>
</dbReference>
<dbReference type="InterPro" id="IPR043502">
    <property type="entry name" value="DNA/RNA_pol_sf"/>
</dbReference>
<dbReference type="InterPro" id="IPR036397">
    <property type="entry name" value="RNaseH_sf"/>
</dbReference>
<reference evidence="4 5" key="1">
    <citation type="journal article" date="2018" name="Nat. Genet.">
        <title>The Rosa genome provides new insights in the design of modern roses.</title>
        <authorList>
            <person name="Bendahmane M."/>
        </authorList>
    </citation>
    <scope>NUCLEOTIDE SEQUENCE [LARGE SCALE GENOMIC DNA]</scope>
    <source>
        <strain evidence="5">cv. Old Blush</strain>
    </source>
</reference>
<sequence>MYFYHGSNCFGDADLVNGYWCANCENIVAETDDSKKIFLLSKSGSKRKFCDASSFLWHKRLGHISKQRLQELVKQGILPALDFTDFETCVDCLKGKMTNARNTGSKRSEQMLDLIHTDICGPFPVSTICGNCYFITFIDDFSRFCYIYLISEKSQALEFFKIYKAEIEKQTGKLIKCIRSDRGGEYFGRYTEQGQHKGPFALYLQECGIVAQYTTPYNPQQNGVSERRNRTLISMVRSMIVRSALPKFLWGEALKTANYICNRTPSKAVMKTPFELWCGYKPSLNHFHVWGCNAEVRVHNVADGKLDSQSVSGYFIGYCEKSKGFKFYCPNRSTRIVESHRATFYDEMFDNNPRKDAEKEMVAMQNSNKAFEEWFVYQDCNASSILDQECNNNSVSENEVFLNPVPENEDDDIAAHQVENEVQNGTGNDNAVAAVQNGQSMNNDVQVQQVDQQDETNAAPNVEVSQLVALRKSTRTRKCAISDDYKLYLTIEESNLGDEDDPISVAEAMQSVNSAKWRLAMEDELHSMAQNGVWTLVDKPCNAKPIGCKWVFKTKKDADGKVERYKARLVAKGYNQKEGIDYNETFSPVSTKDAFRVVMALVAHFDLELHQMDVKTAFLNGDLHEEIYMLQPEGFAEDESKVCKLKKSIYGLKQASRQWYLKFDKVITQFGFLENKLDECIYLKTSGSNFILLILYVDDILLASSNICLLKETKAFLLSQFDMKDMGEAHYVLGIEITRNRKQYALGLSQKNYVDKILQRFGMQGCKSGDAPISKGDRLHKGQCPKNVLEAESMKNVPYARLVGSLMYAQICTRPDISFAVNMLSRFQSNGGHEHWIAGKKVLRYLKKTKDHMLVYRKIDEQELEVEAYTDASYKSDMDDLKSTSGYIFLLAGGAISWKTAKQTLTATSTFQAEYIAIYEATGHALWLRNFISHLKLISSVERPMVIYCDNASAVFFSKNNKRSSDSRNIDVKYFAVRESVRDEEIEVVKIGTKDQLADPLTKALPVADFVKHAAHMGIKDII</sequence>
<dbReference type="AlphaFoldDB" id="A0A2P6SKU2"/>
<dbReference type="Pfam" id="PF13976">
    <property type="entry name" value="gag_pre-integrs"/>
    <property type="match status" value="1"/>
</dbReference>